<keyword evidence="2" id="KW-1185">Reference proteome</keyword>
<sequence length="74" mass="8133">MSVAFVALAPANYSASIGKRRVNPCIRVHAGASERGHTSAAHYRLAVSEDRRGACNDWTSHQTRRVMNARSQSH</sequence>
<reference evidence="1 2" key="1">
    <citation type="submission" date="2020-02" db="EMBL/GenBank/DDBJ databases">
        <title>Draft genome sequence of Haematococcus lacustris strain NIES-144.</title>
        <authorList>
            <person name="Morimoto D."/>
            <person name="Nakagawa S."/>
            <person name="Yoshida T."/>
            <person name="Sawayama S."/>
        </authorList>
    </citation>
    <scope>NUCLEOTIDE SEQUENCE [LARGE SCALE GENOMIC DNA]</scope>
    <source>
        <strain evidence="1 2">NIES-144</strain>
    </source>
</reference>
<dbReference type="EMBL" id="BLLF01001255">
    <property type="protein sequence ID" value="GFH18154.1"/>
    <property type="molecule type" value="Genomic_DNA"/>
</dbReference>
<dbReference type="AlphaFoldDB" id="A0A699ZGX7"/>
<dbReference type="Proteomes" id="UP000485058">
    <property type="component" value="Unassembled WGS sequence"/>
</dbReference>
<evidence type="ECO:0000313" key="2">
    <source>
        <dbReference type="Proteomes" id="UP000485058"/>
    </source>
</evidence>
<proteinExistence type="predicted"/>
<organism evidence="1 2">
    <name type="scientific">Haematococcus lacustris</name>
    <name type="common">Green alga</name>
    <name type="synonym">Haematococcus pluvialis</name>
    <dbReference type="NCBI Taxonomy" id="44745"/>
    <lineage>
        <taxon>Eukaryota</taxon>
        <taxon>Viridiplantae</taxon>
        <taxon>Chlorophyta</taxon>
        <taxon>core chlorophytes</taxon>
        <taxon>Chlorophyceae</taxon>
        <taxon>CS clade</taxon>
        <taxon>Chlamydomonadales</taxon>
        <taxon>Haematococcaceae</taxon>
        <taxon>Haematococcus</taxon>
    </lineage>
</organism>
<accession>A0A699ZGX7</accession>
<evidence type="ECO:0000313" key="1">
    <source>
        <dbReference type="EMBL" id="GFH18154.1"/>
    </source>
</evidence>
<gene>
    <name evidence="1" type="ORF">HaLaN_14906</name>
</gene>
<protein>
    <submittedName>
        <fullName evidence="1">Uncharacterized protein</fullName>
    </submittedName>
</protein>
<name>A0A699ZGX7_HAELA</name>
<comment type="caution">
    <text evidence="1">The sequence shown here is derived from an EMBL/GenBank/DDBJ whole genome shotgun (WGS) entry which is preliminary data.</text>
</comment>